<dbReference type="EMBL" id="CP046176">
    <property type="protein sequence ID" value="QJR77165.1"/>
    <property type="molecule type" value="Genomic_DNA"/>
</dbReference>
<protein>
    <submittedName>
        <fullName evidence="1">Uncharacterized protein</fullName>
    </submittedName>
</protein>
<sequence>MLYEYPQYVIYNEYAHMNRIRYFFRIHLKGITRIYRLFRRIMRNAFYVRLMGVGKLKKADTFFFVIDPRFNHPGLADRMKAIIACYNEAKKNGLHFKIVFKQPFVLEDYLHPTSIDNDWVADFRDLEYSFFKTRFVDEKRGWHLSATSGCQYHCYNYTGDIIPEIFENTGYKWHELYHELFTPNEEIVRAIHDTGMPPQSYCAIHLRFVNALEDFEEGHYNRLSTESEKQLLIERCKAGIRKIIACNPHKKMLVFSDSKIFLHSLDDLPVETLNPDTIGHICFNNNHEQVLKAFLDQYMISLASKVYMITAPEMYSSSCFSLCGARIGGVEFEHMIV</sequence>
<evidence type="ECO:0000313" key="2">
    <source>
        <dbReference type="Proteomes" id="UP000500949"/>
    </source>
</evidence>
<organism evidence="1 2">
    <name type="scientific">Phocaeicola dorei</name>
    <dbReference type="NCBI Taxonomy" id="357276"/>
    <lineage>
        <taxon>Bacteria</taxon>
        <taxon>Pseudomonadati</taxon>
        <taxon>Bacteroidota</taxon>
        <taxon>Bacteroidia</taxon>
        <taxon>Bacteroidales</taxon>
        <taxon>Bacteroidaceae</taxon>
        <taxon>Phocaeicola</taxon>
    </lineage>
</organism>
<accession>A0A858XNN7</accession>
<evidence type="ECO:0000313" key="1">
    <source>
        <dbReference type="EMBL" id="QJR77165.1"/>
    </source>
</evidence>
<name>A0A858XNN7_9BACT</name>
<dbReference type="AlphaFoldDB" id="A0A858XNN7"/>
<dbReference type="Proteomes" id="UP000500949">
    <property type="component" value="Chromosome"/>
</dbReference>
<proteinExistence type="predicted"/>
<reference evidence="1 2" key="1">
    <citation type="submission" date="2019-11" db="EMBL/GenBank/DDBJ databases">
        <title>Complete genome sequence of Bacteroides dorei DSM 17855.</title>
        <authorList>
            <person name="Russell J.T."/>
        </authorList>
    </citation>
    <scope>NUCLEOTIDE SEQUENCE [LARGE SCALE GENOMIC DNA]</scope>
    <source>
        <strain evidence="1 2">DSM 17855</strain>
    </source>
</reference>
<gene>
    <name evidence="1" type="ORF">GKD17_12570</name>
</gene>